<organism evidence="1 2">
    <name type="scientific">Corynebacterium lemuris</name>
    <dbReference type="NCBI Taxonomy" id="1859292"/>
    <lineage>
        <taxon>Bacteria</taxon>
        <taxon>Bacillati</taxon>
        <taxon>Actinomycetota</taxon>
        <taxon>Actinomycetes</taxon>
        <taxon>Mycobacteriales</taxon>
        <taxon>Corynebacteriaceae</taxon>
        <taxon>Corynebacterium</taxon>
    </lineage>
</organism>
<protein>
    <submittedName>
        <fullName evidence="1">Type I restriction enzyme HsdR N-terminal domain-containing protein</fullName>
    </submittedName>
</protein>
<dbReference type="InterPro" id="IPR017035">
    <property type="entry name" value="UCP035009_HsdR_All3000-type"/>
</dbReference>
<evidence type="ECO:0000313" key="1">
    <source>
        <dbReference type="EMBL" id="MCS5478322.1"/>
    </source>
</evidence>
<name>A0ABT2FSX6_9CORY</name>
<dbReference type="PIRSF" id="PIRSF035009">
    <property type="entry name" value="UCP035009_HSDR_N"/>
    <property type="match status" value="1"/>
</dbReference>
<dbReference type="EMBL" id="JANWTC010000001">
    <property type="protein sequence ID" value="MCS5478322.1"/>
    <property type="molecule type" value="Genomic_DNA"/>
</dbReference>
<reference evidence="1 2" key="1">
    <citation type="submission" date="2022-08" db="EMBL/GenBank/DDBJ databases">
        <title>YIM 101645 draft genome.</title>
        <authorList>
            <person name="Chen X."/>
        </authorList>
    </citation>
    <scope>NUCLEOTIDE SEQUENCE [LARGE SCALE GENOMIC DNA]</scope>
    <source>
        <strain evidence="1 2">YIM 101645</strain>
    </source>
</reference>
<dbReference type="RefSeq" id="WP_259426352.1">
    <property type="nucleotide sequence ID" value="NZ_JANWTC010000001.1"/>
</dbReference>
<comment type="caution">
    <text evidence="1">The sequence shown here is derived from an EMBL/GenBank/DDBJ whole genome shotgun (WGS) entry which is preliminary data.</text>
</comment>
<gene>
    <name evidence="1" type="ORF">NYP18_01490</name>
</gene>
<accession>A0ABT2FSX6</accession>
<proteinExistence type="predicted"/>
<keyword evidence="2" id="KW-1185">Reference proteome</keyword>
<evidence type="ECO:0000313" key="2">
    <source>
        <dbReference type="Proteomes" id="UP001205965"/>
    </source>
</evidence>
<sequence length="364" mass="41855">MSIDQTIQNLAARIRELKPIIETEEATKTAFVIPFINDVLGYDVTDPREVIPEYIADIGKKKGEKVDFAIKSGTDFRFLIECKKIGEPLHLDHATQLIRYFNVTDTDFAILTNGEVYEFYAQLDEMNRMDERPFMTLDLANVDNRVFPHLEMCTKQQFDSDTINASAEELKYVAEIKKVLASQFREPDAEWVKTIASRVTTRRLTANVMETFTHLVSTAGSQFLRDEANRRLRSAQDLEEPLKPLEDSVLEDSTPVEAEEIELPNDGITTTEEELQAFGIIRAICCVDVPATDITIRDAKSYCGILYQDNNRKPIARLFFDRKIPRIVIFDENREEQAFDMESIEDIYTYADHLRARVRSLQMS</sequence>
<dbReference type="Proteomes" id="UP001205965">
    <property type="component" value="Unassembled WGS sequence"/>
</dbReference>